<dbReference type="PANTHER" id="PTHR30203">
    <property type="entry name" value="OUTER MEMBRANE CATION EFFLUX PROTEIN"/>
    <property type="match status" value="1"/>
</dbReference>
<evidence type="ECO:0000256" key="1">
    <source>
        <dbReference type="SAM" id="MobiDB-lite"/>
    </source>
</evidence>
<dbReference type="OrthoDB" id="237412at2"/>
<protein>
    <submittedName>
        <fullName evidence="2">TolC family protein</fullName>
    </submittedName>
</protein>
<dbReference type="InterPro" id="IPR010131">
    <property type="entry name" value="MdtP/NodT-like"/>
</dbReference>
<feature type="compositionally biased region" description="Low complexity" evidence="1">
    <location>
        <begin position="470"/>
        <end position="481"/>
    </location>
</feature>
<dbReference type="RefSeq" id="WP_115692597.1">
    <property type="nucleotide sequence ID" value="NZ_CP031417.1"/>
</dbReference>
<evidence type="ECO:0000313" key="3">
    <source>
        <dbReference type="Proteomes" id="UP000254889"/>
    </source>
</evidence>
<accession>A0A345ZZ71</accession>
<dbReference type="PANTHER" id="PTHR30203:SF24">
    <property type="entry name" value="BLR4935 PROTEIN"/>
    <property type="match status" value="1"/>
</dbReference>
<keyword evidence="3" id="KW-1185">Reference proteome</keyword>
<dbReference type="Gene3D" id="1.20.1600.10">
    <property type="entry name" value="Outer membrane efflux proteins (OEP)"/>
    <property type="match status" value="1"/>
</dbReference>
<dbReference type="EMBL" id="CP031417">
    <property type="protein sequence ID" value="AXK82218.1"/>
    <property type="molecule type" value="Genomic_DNA"/>
</dbReference>
<dbReference type="AlphaFoldDB" id="A0A345ZZ71"/>
<reference evidence="2 3" key="1">
    <citation type="submission" date="2018-07" db="EMBL/GenBank/DDBJ databases">
        <authorList>
            <person name="Quirk P.G."/>
            <person name="Krulwich T.A."/>
        </authorList>
    </citation>
    <scope>NUCLEOTIDE SEQUENCE [LARGE SCALE GENOMIC DNA]</scope>
    <source>
        <strain evidence="2 3">CC-BB4</strain>
    </source>
</reference>
<organism evidence="2 3">
    <name type="scientific">Pseudolabrys taiwanensis</name>
    <dbReference type="NCBI Taxonomy" id="331696"/>
    <lineage>
        <taxon>Bacteria</taxon>
        <taxon>Pseudomonadati</taxon>
        <taxon>Pseudomonadota</taxon>
        <taxon>Alphaproteobacteria</taxon>
        <taxon>Hyphomicrobiales</taxon>
        <taxon>Xanthobacteraceae</taxon>
        <taxon>Pseudolabrys</taxon>
    </lineage>
</organism>
<name>A0A345ZZ71_9HYPH</name>
<gene>
    <name evidence="2" type="ORF">DW352_17800</name>
</gene>
<proteinExistence type="predicted"/>
<dbReference type="GO" id="GO:0015562">
    <property type="term" value="F:efflux transmembrane transporter activity"/>
    <property type="evidence" value="ECO:0007669"/>
    <property type="project" value="InterPro"/>
</dbReference>
<dbReference type="SUPFAM" id="SSF56954">
    <property type="entry name" value="Outer membrane efflux proteins (OEP)"/>
    <property type="match status" value="1"/>
</dbReference>
<dbReference type="KEGG" id="ptaw:DW352_17800"/>
<sequence length="490" mass="53085">MSARLCSRLAASWRQPNPWRYGTHAVTFSALLLLPACATFSPDGGMAVPADIAAQHLRKDVVAIRDDADADAARATVDRLIKRPLTADTAVQIALVNNRGLQAAYNELGMADAARVRQSLPPNPTLSATRLTGAAEAELDREIVASILALATLPARTEIANELFRRAQLVAALETLRVATEARRAYYRAVTARQLVRLLTEATSATATTSELSKRMGESGAMNKLDQARNQVLHADLSNELTRAQQRANAERERLIRALGLSGGDLAFALPSSLPALPKRTLALPKAEQETIDRRVDVQIARSELAMLAKSYGLTKATRFVNVLEAGFADKITDNRETGEHAHSRGFTLTLEVPIFDFGEARVREAEQGYMQAVNRLAQKAIDARSQTREAYRGYRLSYDIATRYQREVLPLRKIISDEMMLRYGAMQVDVFSLLAEARQKIAANVAAVEAQRDFWLAGADLSAAISGAGAPASAPASSTANLAGDTGGH</sequence>
<evidence type="ECO:0000313" key="2">
    <source>
        <dbReference type="EMBL" id="AXK82218.1"/>
    </source>
</evidence>
<feature type="region of interest" description="Disordered" evidence="1">
    <location>
        <begin position="470"/>
        <end position="490"/>
    </location>
</feature>
<dbReference type="Proteomes" id="UP000254889">
    <property type="component" value="Chromosome"/>
</dbReference>